<dbReference type="InterPro" id="IPR000089">
    <property type="entry name" value="Biotin_lipoyl"/>
</dbReference>
<dbReference type="RefSeq" id="WP_034354905.1">
    <property type="nucleotide sequence ID" value="NZ_JHAC01000016.1"/>
</dbReference>
<evidence type="ECO:0000256" key="1">
    <source>
        <dbReference type="ARBA" id="ARBA00009249"/>
    </source>
</evidence>
<dbReference type="InterPro" id="IPR033753">
    <property type="entry name" value="GCV_H/Fam206"/>
</dbReference>
<reference evidence="6 7" key="1">
    <citation type="submission" date="2014-03" db="EMBL/GenBank/DDBJ databases">
        <title>Draft genome sequence of Deinococcus phoenicis 1P10ME.</title>
        <authorList>
            <person name="Stepanov V.G."/>
            <person name="Vaishampayan P."/>
            <person name="Venkateswaran K."/>
            <person name="Fox G.E."/>
        </authorList>
    </citation>
    <scope>NUCLEOTIDE SEQUENCE [LARGE SCALE GENOMIC DNA]</scope>
    <source>
        <strain evidence="6 7">1P10ME</strain>
    </source>
</reference>
<name>A0A016QS18_9DEIO</name>
<evidence type="ECO:0000256" key="2">
    <source>
        <dbReference type="ARBA" id="ARBA00022823"/>
    </source>
</evidence>
<dbReference type="GO" id="GO:0019464">
    <property type="term" value="P:glycine decarboxylation via glycine cleavage system"/>
    <property type="evidence" value="ECO:0007669"/>
    <property type="project" value="UniProtKB-UniRule"/>
</dbReference>
<dbReference type="Pfam" id="PF01597">
    <property type="entry name" value="GCV_H"/>
    <property type="match status" value="1"/>
</dbReference>
<dbReference type="InterPro" id="IPR011053">
    <property type="entry name" value="Single_hybrid_motif"/>
</dbReference>
<comment type="caution">
    <text evidence="6">The sequence shown here is derived from an EMBL/GenBank/DDBJ whole genome shotgun (WGS) entry which is preliminary data.</text>
</comment>
<evidence type="ECO:0000259" key="5">
    <source>
        <dbReference type="PROSITE" id="PS50968"/>
    </source>
</evidence>
<dbReference type="InterPro" id="IPR002930">
    <property type="entry name" value="GCV_H"/>
</dbReference>
<dbReference type="PROSITE" id="PS50968">
    <property type="entry name" value="BIOTINYL_LIPOYL"/>
    <property type="match status" value="1"/>
</dbReference>
<dbReference type="OrthoDB" id="9796712at2"/>
<evidence type="ECO:0000256" key="3">
    <source>
        <dbReference type="HAMAP-Rule" id="MF_00272"/>
    </source>
</evidence>
<dbReference type="InterPro" id="IPR017453">
    <property type="entry name" value="GCV_H_sub"/>
</dbReference>
<dbReference type="GO" id="GO:0005829">
    <property type="term" value="C:cytosol"/>
    <property type="evidence" value="ECO:0007669"/>
    <property type="project" value="TreeGrafter"/>
</dbReference>
<dbReference type="SUPFAM" id="SSF51230">
    <property type="entry name" value="Single hybrid motif"/>
    <property type="match status" value="1"/>
</dbReference>
<comment type="subunit">
    <text evidence="3">The glycine cleavage system is composed of four proteins: P, T, L and H.</text>
</comment>
<dbReference type="CDD" id="cd06848">
    <property type="entry name" value="GCS_H"/>
    <property type="match status" value="1"/>
</dbReference>
<dbReference type="PANTHER" id="PTHR11715:SF3">
    <property type="entry name" value="GLYCINE CLEAVAGE SYSTEM H PROTEIN-RELATED"/>
    <property type="match status" value="1"/>
</dbReference>
<protein>
    <recommendedName>
        <fullName evidence="3">Glycine cleavage system H protein</fullName>
    </recommendedName>
</protein>
<feature type="modified residue" description="N6-lipoyllysine" evidence="3 4">
    <location>
        <position position="60"/>
    </location>
</feature>
<proteinExistence type="inferred from homology"/>
<dbReference type="PATRIC" id="fig|1476583.3.peg.1021"/>
<accession>A0A016QS18</accession>
<dbReference type="Proteomes" id="UP000020492">
    <property type="component" value="Unassembled WGS sequence"/>
</dbReference>
<dbReference type="NCBIfam" id="NF002270">
    <property type="entry name" value="PRK01202.1"/>
    <property type="match status" value="1"/>
</dbReference>
<dbReference type="HAMAP" id="MF_00272">
    <property type="entry name" value="GcvH"/>
    <property type="match status" value="1"/>
</dbReference>
<dbReference type="PANTHER" id="PTHR11715">
    <property type="entry name" value="GLYCINE CLEAVAGE SYSTEM H PROTEIN"/>
    <property type="match status" value="1"/>
</dbReference>
<dbReference type="GO" id="GO:0005960">
    <property type="term" value="C:glycine cleavage complex"/>
    <property type="evidence" value="ECO:0007669"/>
    <property type="project" value="InterPro"/>
</dbReference>
<comment type="function">
    <text evidence="3">The glycine cleavage system catalyzes the degradation of glycine. The H protein shuttles the methylamine group of glycine from the P protein to the T protein.</text>
</comment>
<comment type="similarity">
    <text evidence="1 3">Belongs to the GcvH family.</text>
</comment>
<feature type="domain" description="Lipoyl-binding" evidence="5">
    <location>
        <begin position="19"/>
        <end position="101"/>
    </location>
</feature>
<evidence type="ECO:0000313" key="6">
    <source>
        <dbReference type="EMBL" id="EYB68863.1"/>
    </source>
</evidence>
<sequence length="120" mass="12652">MQTPNELKYAASHEWLAPDGTVGISDFAQDQLGDVVYVELPEVGRVVTAGETVAVVESVKTASDIYAPASGTIVAVNDQLSGTPELVNSGPYSDGWLFKLDVTEESGDLMDAEEYVAANG</sequence>
<dbReference type="InterPro" id="IPR003016">
    <property type="entry name" value="2-oxoA_DH_lipoyl-BS"/>
</dbReference>
<dbReference type="PROSITE" id="PS00189">
    <property type="entry name" value="LIPOYL"/>
    <property type="match status" value="1"/>
</dbReference>
<evidence type="ECO:0000313" key="7">
    <source>
        <dbReference type="Proteomes" id="UP000020492"/>
    </source>
</evidence>
<dbReference type="STRING" id="1476583.DEIPH_ctg016orf0009"/>
<dbReference type="NCBIfam" id="TIGR00527">
    <property type="entry name" value="gcvH"/>
    <property type="match status" value="1"/>
</dbReference>
<dbReference type="EMBL" id="JHAC01000016">
    <property type="protein sequence ID" value="EYB68863.1"/>
    <property type="molecule type" value="Genomic_DNA"/>
</dbReference>
<dbReference type="Gene3D" id="2.40.50.100">
    <property type="match status" value="1"/>
</dbReference>
<organism evidence="6 7">
    <name type="scientific">Deinococcus phoenicis</name>
    <dbReference type="NCBI Taxonomy" id="1476583"/>
    <lineage>
        <taxon>Bacteria</taxon>
        <taxon>Thermotogati</taxon>
        <taxon>Deinococcota</taxon>
        <taxon>Deinococci</taxon>
        <taxon>Deinococcales</taxon>
        <taxon>Deinococcaceae</taxon>
        <taxon>Deinococcus</taxon>
    </lineage>
</organism>
<comment type="cofactor">
    <cofactor evidence="3">
        <name>(R)-lipoate</name>
        <dbReference type="ChEBI" id="CHEBI:83088"/>
    </cofactor>
    <text evidence="3">Binds 1 lipoyl cofactor covalently.</text>
</comment>
<dbReference type="eggNOG" id="COG0509">
    <property type="taxonomic scope" value="Bacteria"/>
</dbReference>
<dbReference type="GO" id="GO:0009249">
    <property type="term" value="P:protein lipoylation"/>
    <property type="evidence" value="ECO:0007669"/>
    <property type="project" value="TreeGrafter"/>
</dbReference>
<evidence type="ECO:0000256" key="4">
    <source>
        <dbReference type="PIRSR" id="PIRSR617453-50"/>
    </source>
</evidence>
<gene>
    <name evidence="3" type="primary">gcvH</name>
    <name evidence="6" type="ORF">DEIPH_ctg016orf0009</name>
</gene>
<dbReference type="AlphaFoldDB" id="A0A016QS18"/>
<keyword evidence="2 3" id="KW-0450">Lipoyl</keyword>
<keyword evidence="7" id="KW-1185">Reference proteome</keyword>